<reference evidence="1 2" key="1">
    <citation type="journal article" date="2021" name="Elife">
        <title>Chloroplast acquisition without the gene transfer in kleptoplastic sea slugs, Plakobranchus ocellatus.</title>
        <authorList>
            <person name="Maeda T."/>
            <person name="Takahashi S."/>
            <person name="Yoshida T."/>
            <person name="Shimamura S."/>
            <person name="Takaki Y."/>
            <person name="Nagai Y."/>
            <person name="Toyoda A."/>
            <person name="Suzuki Y."/>
            <person name="Arimoto A."/>
            <person name="Ishii H."/>
            <person name="Satoh N."/>
            <person name="Nishiyama T."/>
            <person name="Hasebe M."/>
            <person name="Maruyama T."/>
            <person name="Minagawa J."/>
            <person name="Obokata J."/>
            <person name="Shigenobu S."/>
        </authorList>
    </citation>
    <scope>NUCLEOTIDE SEQUENCE [LARGE SCALE GENOMIC DNA]</scope>
</reference>
<dbReference type="Proteomes" id="UP000735302">
    <property type="component" value="Unassembled WGS sequence"/>
</dbReference>
<evidence type="ECO:0000313" key="2">
    <source>
        <dbReference type="Proteomes" id="UP000735302"/>
    </source>
</evidence>
<evidence type="ECO:0000313" key="1">
    <source>
        <dbReference type="EMBL" id="GFO10377.1"/>
    </source>
</evidence>
<dbReference type="EMBL" id="BLXT01004163">
    <property type="protein sequence ID" value="GFO10377.1"/>
    <property type="molecule type" value="Genomic_DNA"/>
</dbReference>
<sequence>MGATENLDLQKVMGYPLGLVPWAPVSLDGFPIKTNKAVLMHKLDDTSALKSPTIDQEHIHIIDGNAVYHALHVLDLPGTFGELANRIFCALPKVASVHFLTDNY</sequence>
<accession>A0AAV4ATS1</accession>
<comment type="caution">
    <text evidence="1">The sequence shown here is derived from an EMBL/GenBank/DDBJ whole genome shotgun (WGS) entry which is preliminary data.</text>
</comment>
<gene>
    <name evidence="1" type="ORF">PoB_003688200</name>
</gene>
<keyword evidence="2" id="KW-1185">Reference proteome</keyword>
<proteinExistence type="predicted"/>
<protein>
    <submittedName>
        <fullName evidence="1">Uncharacterized protein</fullName>
    </submittedName>
</protein>
<name>A0AAV4ATS1_9GAST</name>
<dbReference type="AlphaFoldDB" id="A0AAV4ATS1"/>
<organism evidence="1 2">
    <name type="scientific">Plakobranchus ocellatus</name>
    <dbReference type="NCBI Taxonomy" id="259542"/>
    <lineage>
        <taxon>Eukaryota</taxon>
        <taxon>Metazoa</taxon>
        <taxon>Spiralia</taxon>
        <taxon>Lophotrochozoa</taxon>
        <taxon>Mollusca</taxon>
        <taxon>Gastropoda</taxon>
        <taxon>Heterobranchia</taxon>
        <taxon>Euthyneura</taxon>
        <taxon>Panpulmonata</taxon>
        <taxon>Sacoglossa</taxon>
        <taxon>Placobranchoidea</taxon>
        <taxon>Plakobranchidae</taxon>
        <taxon>Plakobranchus</taxon>
    </lineage>
</organism>